<accession>A0ABU8NRW6</accession>
<name>A0ABU8NRW6_9SPHI</name>
<dbReference type="EMBL" id="JBBEUB010000006">
    <property type="protein sequence ID" value="MEJ2904195.1"/>
    <property type="molecule type" value="Genomic_DNA"/>
</dbReference>
<organism evidence="1 2">
    <name type="scientific">Pedobacter panaciterrae</name>
    <dbReference type="NCBI Taxonomy" id="363849"/>
    <lineage>
        <taxon>Bacteria</taxon>
        <taxon>Pseudomonadati</taxon>
        <taxon>Bacteroidota</taxon>
        <taxon>Sphingobacteriia</taxon>
        <taxon>Sphingobacteriales</taxon>
        <taxon>Sphingobacteriaceae</taxon>
        <taxon>Pedobacter</taxon>
    </lineage>
</organism>
<keyword evidence="2" id="KW-1185">Reference proteome</keyword>
<evidence type="ECO:0008006" key="3">
    <source>
        <dbReference type="Google" id="ProtNLM"/>
    </source>
</evidence>
<evidence type="ECO:0000313" key="1">
    <source>
        <dbReference type="EMBL" id="MEJ2904195.1"/>
    </source>
</evidence>
<dbReference type="RefSeq" id="WP_172661238.1">
    <property type="nucleotide sequence ID" value="NZ_CBFGNQ010000031.1"/>
</dbReference>
<reference evidence="1 2" key="1">
    <citation type="submission" date="2024-03" db="EMBL/GenBank/DDBJ databases">
        <title>Sequence of Lycoming College Course Isolates.</title>
        <authorList>
            <person name="Plotts O."/>
            <person name="Newman J."/>
        </authorList>
    </citation>
    <scope>NUCLEOTIDE SEQUENCE [LARGE SCALE GENOMIC DNA]</scope>
    <source>
        <strain evidence="1 2">CJB-3</strain>
    </source>
</reference>
<comment type="caution">
    <text evidence="1">The sequence shown here is derived from an EMBL/GenBank/DDBJ whole genome shotgun (WGS) entry which is preliminary data.</text>
</comment>
<protein>
    <recommendedName>
        <fullName evidence="3">DUF3299 domain-containing protein</fullName>
    </recommendedName>
</protein>
<evidence type="ECO:0000313" key="2">
    <source>
        <dbReference type="Proteomes" id="UP001378956"/>
    </source>
</evidence>
<sequence>MRKITIQLLMVMTTILIGVSCTKDKGKIIKDEIDEKNLTPCPEKASCQYLFTEDADLNEAGSGLITGPYRLFWADIQTPGVRTTLYIKAPMEGKTFSFNKQAILDGKVKLIRSCAACLMTPFRLIEDGYVKGINLRPDKQADQTRWLLEAEIILEAIGQPAKRDTLHVKQYFDPNFVFN</sequence>
<dbReference type="Proteomes" id="UP001378956">
    <property type="component" value="Unassembled WGS sequence"/>
</dbReference>
<gene>
    <name evidence="1" type="ORF">WAE58_17270</name>
</gene>
<proteinExistence type="predicted"/>
<dbReference type="PROSITE" id="PS51257">
    <property type="entry name" value="PROKAR_LIPOPROTEIN"/>
    <property type="match status" value="1"/>
</dbReference>